<evidence type="ECO:0000256" key="7">
    <source>
        <dbReference type="SAM" id="Phobius"/>
    </source>
</evidence>
<keyword evidence="2" id="KW-0813">Transport</keyword>
<feature type="transmembrane region" description="Helical" evidence="7">
    <location>
        <begin position="356"/>
        <end position="373"/>
    </location>
</feature>
<feature type="transmembrane region" description="Helical" evidence="7">
    <location>
        <begin position="379"/>
        <end position="398"/>
    </location>
</feature>
<evidence type="ECO:0000256" key="2">
    <source>
        <dbReference type="ARBA" id="ARBA00022448"/>
    </source>
</evidence>
<dbReference type="AlphaFoldDB" id="A0A2H0RDM7"/>
<feature type="transmembrane region" description="Helical" evidence="7">
    <location>
        <begin position="86"/>
        <end position="104"/>
    </location>
</feature>
<comment type="subcellular location">
    <subcellularLocation>
        <location evidence="1">Cell membrane</location>
        <topology evidence="1">Multi-pass membrane protein</topology>
    </subcellularLocation>
</comment>
<accession>A0A2H0RDM7</accession>
<keyword evidence="4 7" id="KW-0812">Transmembrane</keyword>
<organism evidence="9 10">
    <name type="scientific">candidate division WWE3 bacterium CG10_big_fil_rev_8_21_14_0_10_32_10</name>
    <dbReference type="NCBI Taxonomy" id="1975090"/>
    <lineage>
        <taxon>Bacteria</taxon>
        <taxon>Katanobacteria</taxon>
    </lineage>
</organism>
<reference evidence="9 10" key="1">
    <citation type="submission" date="2017-09" db="EMBL/GenBank/DDBJ databases">
        <title>Depth-based differentiation of microbial function through sediment-hosted aquifers and enrichment of novel symbionts in the deep terrestrial subsurface.</title>
        <authorList>
            <person name="Probst A.J."/>
            <person name="Ladd B."/>
            <person name="Jarett J.K."/>
            <person name="Geller-Mcgrath D.E."/>
            <person name="Sieber C.M."/>
            <person name="Emerson J.B."/>
            <person name="Anantharaman K."/>
            <person name="Thomas B.C."/>
            <person name="Malmstrom R."/>
            <person name="Stieglmeier M."/>
            <person name="Klingl A."/>
            <person name="Woyke T."/>
            <person name="Ryan C.M."/>
            <person name="Banfield J.F."/>
        </authorList>
    </citation>
    <scope>NUCLEOTIDE SEQUENCE [LARGE SCALE GENOMIC DNA]</scope>
    <source>
        <strain evidence="9">CG10_big_fil_rev_8_21_14_0_10_32_10</strain>
    </source>
</reference>
<name>A0A2H0RDM7_UNCKA</name>
<evidence type="ECO:0000256" key="4">
    <source>
        <dbReference type="ARBA" id="ARBA00022692"/>
    </source>
</evidence>
<dbReference type="PANTHER" id="PTHR23517">
    <property type="entry name" value="RESISTANCE PROTEIN MDTM, PUTATIVE-RELATED-RELATED"/>
    <property type="match status" value="1"/>
</dbReference>
<dbReference type="PROSITE" id="PS50850">
    <property type="entry name" value="MFS"/>
    <property type="match status" value="1"/>
</dbReference>
<dbReference type="Pfam" id="PF07690">
    <property type="entry name" value="MFS_1"/>
    <property type="match status" value="1"/>
</dbReference>
<dbReference type="EMBL" id="PCXU01000002">
    <property type="protein sequence ID" value="PIR43925.1"/>
    <property type="molecule type" value="Genomic_DNA"/>
</dbReference>
<evidence type="ECO:0000313" key="9">
    <source>
        <dbReference type="EMBL" id="PIR43925.1"/>
    </source>
</evidence>
<feature type="transmembrane region" description="Helical" evidence="7">
    <location>
        <begin position="110"/>
        <end position="133"/>
    </location>
</feature>
<gene>
    <name evidence="9" type="ORF">COV24_00155</name>
</gene>
<feature type="transmembrane region" description="Helical" evidence="7">
    <location>
        <begin position="290"/>
        <end position="308"/>
    </location>
</feature>
<evidence type="ECO:0000256" key="1">
    <source>
        <dbReference type="ARBA" id="ARBA00004651"/>
    </source>
</evidence>
<dbReference type="GO" id="GO:0005886">
    <property type="term" value="C:plasma membrane"/>
    <property type="evidence" value="ECO:0007669"/>
    <property type="project" value="UniProtKB-SubCell"/>
</dbReference>
<evidence type="ECO:0000259" key="8">
    <source>
        <dbReference type="PROSITE" id="PS50850"/>
    </source>
</evidence>
<dbReference type="InterPro" id="IPR050171">
    <property type="entry name" value="MFS_Transporters"/>
</dbReference>
<evidence type="ECO:0000256" key="5">
    <source>
        <dbReference type="ARBA" id="ARBA00022989"/>
    </source>
</evidence>
<feature type="transmembrane region" description="Helical" evidence="7">
    <location>
        <begin position="314"/>
        <end position="336"/>
    </location>
</feature>
<feature type="transmembrane region" description="Helical" evidence="7">
    <location>
        <begin position="145"/>
        <end position="167"/>
    </location>
</feature>
<sequence>MPTFFHLVNHYKKYKSTHKYLYIFSITVFFWTLFDGIISFLTPIIITQKGFSTLEMGFILGTSSIWGATFDFFLSKIIKNPSFRKMYLILFAICFMYPFILIKANHITMFLVAMAIWGLYYDIFRFGLFDFVGTNIKVEEHSESFGIIEVFKSLGYLMAPLIAGLVIVKTINYIPLVLMWVFLTCSFLFFLLTIKLRKRNLVANQRGNYNLTKELGRWKKVGKTILPVLFLTLTLYTIDAFFWTIGPLVSENLKQLHPFGGMFLAVYVLPPLLVGWFIGDITKRFGKKRTSYIALFFGSIILITLGFIQNPIVIIFTVFIASLILSISWPSINGAYADYISETPNAEKEIQGLQDFFVNLGYVIGPISAGFLAEKLHYLQVFSIIGFFGILISVILLVSTPKSIRIKI</sequence>
<protein>
    <recommendedName>
        <fullName evidence="8">Major facilitator superfamily (MFS) profile domain-containing protein</fullName>
    </recommendedName>
</protein>
<feature type="transmembrane region" description="Helical" evidence="7">
    <location>
        <begin position="58"/>
        <end position="74"/>
    </location>
</feature>
<keyword evidence="3" id="KW-1003">Cell membrane</keyword>
<evidence type="ECO:0000256" key="3">
    <source>
        <dbReference type="ARBA" id="ARBA00022475"/>
    </source>
</evidence>
<dbReference type="PANTHER" id="PTHR23517:SF3">
    <property type="entry name" value="INTEGRAL MEMBRANE TRANSPORT PROTEIN"/>
    <property type="match status" value="1"/>
</dbReference>
<feature type="transmembrane region" description="Helical" evidence="7">
    <location>
        <begin position="258"/>
        <end position="278"/>
    </location>
</feature>
<evidence type="ECO:0000313" key="10">
    <source>
        <dbReference type="Proteomes" id="UP000230214"/>
    </source>
</evidence>
<dbReference type="SUPFAM" id="SSF103473">
    <property type="entry name" value="MFS general substrate transporter"/>
    <property type="match status" value="1"/>
</dbReference>
<feature type="transmembrane region" description="Helical" evidence="7">
    <location>
        <begin position="20"/>
        <end position="46"/>
    </location>
</feature>
<feature type="transmembrane region" description="Helical" evidence="7">
    <location>
        <begin position="225"/>
        <end position="246"/>
    </location>
</feature>
<feature type="domain" description="Major facilitator superfamily (MFS) profile" evidence="8">
    <location>
        <begin position="223"/>
        <end position="408"/>
    </location>
</feature>
<keyword evidence="5 7" id="KW-1133">Transmembrane helix</keyword>
<feature type="transmembrane region" description="Helical" evidence="7">
    <location>
        <begin position="173"/>
        <end position="194"/>
    </location>
</feature>
<evidence type="ECO:0000256" key="6">
    <source>
        <dbReference type="ARBA" id="ARBA00023136"/>
    </source>
</evidence>
<comment type="caution">
    <text evidence="9">The sequence shown here is derived from an EMBL/GenBank/DDBJ whole genome shotgun (WGS) entry which is preliminary data.</text>
</comment>
<keyword evidence="6 7" id="KW-0472">Membrane</keyword>
<dbReference type="GO" id="GO:0022857">
    <property type="term" value="F:transmembrane transporter activity"/>
    <property type="evidence" value="ECO:0007669"/>
    <property type="project" value="InterPro"/>
</dbReference>
<dbReference type="InterPro" id="IPR011701">
    <property type="entry name" value="MFS"/>
</dbReference>
<dbReference type="Proteomes" id="UP000230214">
    <property type="component" value="Unassembled WGS sequence"/>
</dbReference>
<dbReference type="InterPro" id="IPR020846">
    <property type="entry name" value="MFS_dom"/>
</dbReference>
<proteinExistence type="predicted"/>
<dbReference type="InterPro" id="IPR036259">
    <property type="entry name" value="MFS_trans_sf"/>
</dbReference>
<dbReference type="Gene3D" id="1.20.1250.20">
    <property type="entry name" value="MFS general substrate transporter like domains"/>
    <property type="match status" value="2"/>
</dbReference>